<dbReference type="GO" id="GO:0016987">
    <property type="term" value="F:sigma factor activity"/>
    <property type="evidence" value="ECO:0007669"/>
    <property type="project" value="UniProtKB-KW"/>
</dbReference>
<dbReference type="InterPro" id="IPR013324">
    <property type="entry name" value="RNA_pol_sigma_r3/r4-like"/>
</dbReference>
<dbReference type="GO" id="GO:0003677">
    <property type="term" value="F:DNA binding"/>
    <property type="evidence" value="ECO:0007669"/>
    <property type="project" value="InterPro"/>
</dbReference>
<evidence type="ECO:0000259" key="6">
    <source>
        <dbReference type="Pfam" id="PF08281"/>
    </source>
</evidence>
<organism evidence="7">
    <name type="scientific">uncultured Solirubrobacteraceae bacterium</name>
    <dbReference type="NCBI Taxonomy" id="1162706"/>
    <lineage>
        <taxon>Bacteria</taxon>
        <taxon>Bacillati</taxon>
        <taxon>Actinomycetota</taxon>
        <taxon>Thermoleophilia</taxon>
        <taxon>Solirubrobacterales</taxon>
        <taxon>Solirubrobacteraceae</taxon>
        <taxon>environmental samples</taxon>
    </lineage>
</organism>
<dbReference type="PANTHER" id="PTHR43133">
    <property type="entry name" value="RNA POLYMERASE ECF-TYPE SIGMA FACTO"/>
    <property type="match status" value="1"/>
</dbReference>
<dbReference type="Pfam" id="PF04542">
    <property type="entry name" value="Sigma70_r2"/>
    <property type="match status" value="1"/>
</dbReference>
<evidence type="ECO:0008006" key="8">
    <source>
        <dbReference type="Google" id="ProtNLM"/>
    </source>
</evidence>
<dbReference type="NCBIfam" id="TIGR02937">
    <property type="entry name" value="sigma70-ECF"/>
    <property type="match status" value="1"/>
</dbReference>
<feature type="domain" description="RNA polymerase sigma factor 70 region 4 type 2" evidence="6">
    <location>
        <begin position="106"/>
        <end position="158"/>
    </location>
</feature>
<dbReference type="Gene3D" id="1.10.1740.10">
    <property type="match status" value="1"/>
</dbReference>
<proteinExistence type="inferred from homology"/>
<dbReference type="Pfam" id="PF08281">
    <property type="entry name" value="Sigma70_r4_2"/>
    <property type="match status" value="1"/>
</dbReference>
<dbReference type="AlphaFoldDB" id="A0A6J4STM9"/>
<evidence type="ECO:0000313" key="7">
    <source>
        <dbReference type="EMBL" id="CAA9504887.1"/>
    </source>
</evidence>
<sequence>MREAEFERLYAEHAQRLFGFLVYRTGDRALAEDLVGDTFEAAYRARSRYDRRRASARTWLYTIALNLLRDQGRRQGAQARAYDRVGAGAVVGAGSDVALERVADRDRIMRSLAQLSEQERECVALRFGADLSLKEIAAAIDEPVTTVEGRLYRALRKLRDVMGEGT</sequence>
<evidence type="ECO:0000256" key="3">
    <source>
        <dbReference type="ARBA" id="ARBA00023082"/>
    </source>
</evidence>
<keyword evidence="3" id="KW-0731">Sigma factor</keyword>
<name>A0A6J4STM9_9ACTN</name>
<dbReference type="CDD" id="cd06171">
    <property type="entry name" value="Sigma70_r4"/>
    <property type="match status" value="1"/>
</dbReference>
<comment type="similarity">
    <text evidence="1">Belongs to the sigma-70 factor family. ECF subfamily.</text>
</comment>
<dbReference type="InterPro" id="IPR036388">
    <property type="entry name" value="WH-like_DNA-bd_sf"/>
</dbReference>
<keyword evidence="2" id="KW-0805">Transcription regulation</keyword>
<evidence type="ECO:0000256" key="4">
    <source>
        <dbReference type="ARBA" id="ARBA00023163"/>
    </source>
</evidence>
<dbReference type="InterPro" id="IPR007627">
    <property type="entry name" value="RNA_pol_sigma70_r2"/>
</dbReference>
<evidence type="ECO:0000256" key="2">
    <source>
        <dbReference type="ARBA" id="ARBA00023015"/>
    </source>
</evidence>
<dbReference type="InterPro" id="IPR014284">
    <property type="entry name" value="RNA_pol_sigma-70_dom"/>
</dbReference>
<gene>
    <name evidence="7" type="ORF">AVDCRST_MAG67-2267</name>
</gene>
<reference evidence="7" key="1">
    <citation type="submission" date="2020-02" db="EMBL/GenBank/DDBJ databases">
        <authorList>
            <person name="Meier V. D."/>
        </authorList>
    </citation>
    <scope>NUCLEOTIDE SEQUENCE</scope>
    <source>
        <strain evidence="7">AVDCRST_MAG67</strain>
    </source>
</reference>
<dbReference type="InterPro" id="IPR013249">
    <property type="entry name" value="RNA_pol_sigma70_r4_t2"/>
</dbReference>
<evidence type="ECO:0000259" key="5">
    <source>
        <dbReference type="Pfam" id="PF04542"/>
    </source>
</evidence>
<protein>
    <recommendedName>
        <fullName evidence="8">RNA polymerase ECF-type sigma factor</fullName>
    </recommendedName>
</protein>
<dbReference type="PANTHER" id="PTHR43133:SF62">
    <property type="entry name" value="RNA POLYMERASE SIGMA FACTOR SIGZ"/>
    <property type="match status" value="1"/>
</dbReference>
<dbReference type="Gene3D" id="1.10.10.10">
    <property type="entry name" value="Winged helix-like DNA-binding domain superfamily/Winged helix DNA-binding domain"/>
    <property type="match status" value="1"/>
</dbReference>
<accession>A0A6J4STM9</accession>
<dbReference type="InterPro" id="IPR013325">
    <property type="entry name" value="RNA_pol_sigma_r2"/>
</dbReference>
<feature type="domain" description="RNA polymerase sigma-70 region 2" evidence="5">
    <location>
        <begin position="9"/>
        <end position="76"/>
    </location>
</feature>
<dbReference type="InterPro" id="IPR039425">
    <property type="entry name" value="RNA_pol_sigma-70-like"/>
</dbReference>
<dbReference type="SUPFAM" id="SSF88659">
    <property type="entry name" value="Sigma3 and sigma4 domains of RNA polymerase sigma factors"/>
    <property type="match status" value="1"/>
</dbReference>
<keyword evidence="4" id="KW-0804">Transcription</keyword>
<dbReference type="EMBL" id="CADCVQ010000090">
    <property type="protein sequence ID" value="CAA9504887.1"/>
    <property type="molecule type" value="Genomic_DNA"/>
</dbReference>
<evidence type="ECO:0000256" key="1">
    <source>
        <dbReference type="ARBA" id="ARBA00010641"/>
    </source>
</evidence>
<dbReference type="SUPFAM" id="SSF88946">
    <property type="entry name" value="Sigma2 domain of RNA polymerase sigma factors"/>
    <property type="match status" value="1"/>
</dbReference>
<dbReference type="GO" id="GO:0006352">
    <property type="term" value="P:DNA-templated transcription initiation"/>
    <property type="evidence" value="ECO:0007669"/>
    <property type="project" value="InterPro"/>
</dbReference>